<proteinExistence type="predicted"/>
<feature type="region of interest" description="Disordered" evidence="1">
    <location>
        <begin position="32"/>
        <end position="87"/>
    </location>
</feature>
<evidence type="ECO:0000256" key="1">
    <source>
        <dbReference type="SAM" id="MobiDB-lite"/>
    </source>
</evidence>
<feature type="non-terminal residue" evidence="2">
    <location>
        <position position="1"/>
    </location>
</feature>
<feature type="non-terminal residue" evidence="2">
    <location>
        <position position="87"/>
    </location>
</feature>
<evidence type="ECO:0000313" key="2">
    <source>
        <dbReference type="EMBL" id="MCI10997.1"/>
    </source>
</evidence>
<organism evidence="2 3">
    <name type="scientific">Trifolium medium</name>
    <dbReference type="NCBI Taxonomy" id="97028"/>
    <lineage>
        <taxon>Eukaryota</taxon>
        <taxon>Viridiplantae</taxon>
        <taxon>Streptophyta</taxon>
        <taxon>Embryophyta</taxon>
        <taxon>Tracheophyta</taxon>
        <taxon>Spermatophyta</taxon>
        <taxon>Magnoliopsida</taxon>
        <taxon>eudicotyledons</taxon>
        <taxon>Gunneridae</taxon>
        <taxon>Pentapetalae</taxon>
        <taxon>rosids</taxon>
        <taxon>fabids</taxon>
        <taxon>Fabales</taxon>
        <taxon>Fabaceae</taxon>
        <taxon>Papilionoideae</taxon>
        <taxon>50 kb inversion clade</taxon>
        <taxon>NPAAA clade</taxon>
        <taxon>Hologalegina</taxon>
        <taxon>IRL clade</taxon>
        <taxon>Trifolieae</taxon>
        <taxon>Trifolium</taxon>
    </lineage>
</organism>
<dbReference type="Proteomes" id="UP000265520">
    <property type="component" value="Unassembled WGS sequence"/>
</dbReference>
<comment type="caution">
    <text evidence="2">The sequence shown here is derived from an EMBL/GenBank/DDBJ whole genome shotgun (WGS) entry which is preliminary data.</text>
</comment>
<name>A0A392PH77_9FABA</name>
<reference evidence="2 3" key="1">
    <citation type="journal article" date="2018" name="Front. Plant Sci.">
        <title>Red Clover (Trifolium pratense) and Zigzag Clover (T. medium) - A Picture of Genomic Similarities and Differences.</title>
        <authorList>
            <person name="Dluhosova J."/>
            <person name="Istvanek J."/>
            <person name="Nedelnik J."/>
            <person name="Repkova J."/>
        </authorList>
    </citation>
    <scope>NUCLEOTIDE SEQUENCE [LARGE SCALE GENOMIC DNA]</scope>
    <source>
        <strain evidence="3">cv. 10/8</strain>
        <tissue evidence="2">Leaf</tissue>
    </source>
</reference>
<keyword evidence="3" id="KW-1185">Reference proteome</keyword>
<accession>A0A392PH77</accession>
<sequence>AGSKHVQVTATTLFGIRQGHSENLREYLARAKKATQKKEAETQGKNPKIGDRHSGTSEEEISGTTGTKARTVDDHTNIHGTAAKEPT</sequence>
<dbReference type="EMBL" id="LXQA010078440">
    <property type="protein sequence ID" value="MCI10997.1"/>
    <property type="molecule type" value="Genomic_DNA"/>
</dbReference>
<protein>
    <submittedName>
        <fullName evidence="2">Uncharacterized protein</fullName>
    </submittedName>
</protein>
<evidence type="ECO:0000313" key="3">
    <source>
        <dbReference type="Proteomes" id="UP000265520"/>
    </source>
</evidence>
<feature type="compositionally biased region" description="Basic and acidic residues" evidence="1">
    <location>
        <begin position="36"/>
        <end position="56"/>
    </location>
</feature>
<dbReference type="AlphaFoldDB" id="A0A392PH77"/>